<dbReference type="InterPro" id="IPR051103">
    <property type="entry name" value="Plant_metabolite_P450s"/>
</dbReference>
<reference evidence="15" key="1">
    <citation type="submission" date="2022-12" db="EMBL/GenBank/DDBJ databases">
        <title>Draft genome assemblies for two species of Escallonia (Escalloniales).</title>
        <authorList>
            <person name="Chanderbali A."/>
            <person name="Dervinis C."/>
            <person name="Anghel I."/>
            <person name="Soltis D."/>
            <person name="Soltis P."/>
            <person name="Zapata F."/>
        </authorList>
    </citation>
    <scope>NUCLEOTIDE SEQUENCE</scope>
    <source>
        <strain evidence="15">UCBG64.0493</strain>
        <tissue evidence="15">Leaf</tissue>
    </source>
</reference>
<evidence type="ECO:0000256" key="6">
    <source>
        <dbReference type="ARBA" id="ARBA00022723"/>
    </source>
</evidence>
<evidence type="ECO:0000256" key="7">
    <source>
        <dbReference type="ARBA" id="ARBA00022989"/>
    </source>
</evidence>
<gene>
    <name evidence="15" type="ORF">RJ639_014090</name>
</gene>
<evidence type="ECO:0000256" key="8">
    <source>
        <dbReference type="ARBA" id="ARBA00023002"/>
    </source>
</evidence>
<keyword evidence="11 14" id="KW-0472">Membrane</keyword>
<dbReference type="GO" id="GO:0020037">
    <property type="term" value="F:heme binding"/>
    <property type="evidence" value="ECO:0007669"/>
    <property type="project" value="InterPro"/>
</dbReference>
<keyword evidence="8 13" id="KW-0560">Oxidoreductase</keyword>
<evidence type="ECO:0008006" key="17">
    <source>
        <dbReference type="Google" id="ProtNLM"/>
    </source>
</evidence>
<dbReference type="InterPro" id="IPR017972">
    <property type="entry name" value="Cyt_P450_CS"/>
</dbReference>
<dbReference type="FunFam" id="1.10.630.10:FF:000012">
    <property type="entry name" value="Cytochrome P450 family protein"/>
    <property type="match status" value="1"/>
</dbReference>
<evidence type="ECO:0000256" key="4">
    <source>
        <dbReference type="ARBA" id="ARBA00022617"/>
    </source>
</evidence>
<dbReference type="PANTHER" id="PTHR24298">
    <property type="entry name" value="FLAVONOID 3'-MONOOXYGENASE-RELATED"/>
    <property type="match status" value="1"/>
</dbReference>
<dbReference type="PANTHER" id="PTHR24298:SF800">
    <property type="entry name" value="CYTOCHROME P450 89A2-RELATED"/>
    <property type="match status" value="1"/>
</dbReference>
<dbReference type="CDD" id="cd11075">
    <property type="entry name" value="CYP77_89"/>
    <property type="match status" value="1"/>
</dbReference>
<evidence type="ECO:0000256" key="10">
    <source>
        <dbReference type="ARBA" id="ARBA00023033"/>
    </source>
</evidence>
<evidence type="ECO:0000256" key="9">
    <source>
        <dbReference type="ARBA" id="ARBA00023004"/>
    </source>
</evidence>
<dbReference type="InterPro" id="IPR001128">
    <property type="entry name" value="Cyt_P450"/>
</dbReference>
<dbReference type="GO" id="GO:0016709">
    <property type="term" value="F:oxidoreductase activity, acting on paired donors, with incorporation or reduction of molecular oxygen, NAD(P)H as one donor, and incorporation of one atom of oxygen"/>
    <property type="evidence" value="ECO:0007669"/>
    <property type="project" value="TreeGrafter"/>
</dbReference>
<comment type="similarity">
    <text evidence="3 13">Belongs to the cytochrome P450 family.</text>
</comment>
<keyword evidence="5 14" id="KW-0812">Transmembrane</keyword>
<comment type="cofactor">
    <cofactor evidence="1 12">
        <name>heme</name>
        <dbReference type="ChEBI" id="CHEBI:30413"/>
    </cofactor>
</comment>
<evidence type="ECO:0000256" key="2">
    <source>
        <dbReference type="ARBA" id="ARBA00004167"/>
    </source>
</evidence>
<evidence type="ECO:0000256" key="5">
    <source>
        <dbReference type="ARBA" id="ARBA00022692"/>
    </source>
</evidence>
<proteinExistence type="inferred from homology"/>
<dbReference type="PRINTS" id="PR00385">
    <property type="entry name" value="P450"/>
</dbReference>
<dbReference type="GO" id="GO:0005506">
    <property type="term" value="F:iron ion binding"/>
    <property type="evidence" value="ECO:0007669"/>
    <property type="project" value="InterPro"/>
</dbReference>
<evidence type="ECO:0000256" key="3">
    <source>
        <dbReference type="ARBA" id="ARBA00010617"/>
    </source>
</evidence>
<dbReference type="Proteomes" id="UP001188597">
    <property type="component" value="Unassembled WGS sequence"/>
</dbReference>
<sequence>MTHKLRPRRNQELQLVIKIKLRGEEEFLQQEDGDGEEEDSLKSKVPLALPSMETWFIVLSSFCIAFLLKALLFPTSKKTLPPGPATVPLIGSLIWLRRSLWEIEQILRGFKLKYGPLITLRIGSRPAIFVASHALAHRALVQNGAVFADRPRAPPTNRIFNSDQRNISSAAYGPTWRLLRRNLTSEILHPSRVKSYSHARRWVLHVLVHRLLPRSDEPVRVMDHFQYAMFCLLVLMCFGDKLDDKQIQQIESVQRRLLLSMSRFNILNFWPRLGKIVFRNRWKELLQLRQDQEDVLIPLVKARISLKAKQQQGAETEDFVVAYVDTLVDLQLPEQGFKRKLTEGEMVSLCSEFLNAGTDTTSTALEWIMANLVKFPEIQARLYEEIVGVKGPPPTAASSGQEMTAMVEEEDLHSMPYLKAVVLESLRRHPPGHFVLPHSVTEEVELEGHVVPKNATVNFMVAEMGWDPKVWEEPMEFKPERFLNAANADADADADAAAATGGHGGGEALFDITGSREIKMMPFGAGRRICPGSALALLHLEYFVANLVWYFKWTAADGDDVDLSEKQEFTVVMKNPLQARISPRG</sequence>
<dbReference type="InterPro" id="IPR002401">
    <property type="entry name" value="Cyt_P450_E_grp-I"/>
</dbReference>
<organism evidence="15 16">
    <name type="scientific">Escallonia herrerae</name>
    <dbReference type="NCBI Taxonomy" id="1293975"/>
    <lineage>
        <taxon>Eukaryota</taxon>
        <taxon>Viridiplantae</taxon>
        <taxon>Streptophyta</taxon>
        <taxon>Embryophyta</taxon>
        <taxon>Tracheophyta</taxon>
        <taxon>Spermatophyta</taxon>
        <taxon>Magnoliopsida</taxon>
        <taxon>eudicotyledons</taxon>
        <taxon>Gunneridae</taxon>
        <taxon>Pentapetalae</taxon>
        <taxon>asterids</taxon>
        <taxon>campanulids</taxon>
        <taxon>Escalloniales</taxon>
        <taxon>Escalloniaceae</taxon>
        <taxon>Escallonia</taxon>
    </lineage>
</organism>
<dbReference type="PROSITE" id="PS00086">
    <property type="entry name" value="CYTOCHROME_P450"/>
    <property type="match status" value="1"/>
</dbReference>
<keyword evidence="10 13" id="KW-0503">Monooxygenase</keyword>
<dbReference type="SUPFAM" id="SSF48264">
    <property type="entry name" value="Cytochrome P450"/>
    <property type="match status" value="1"/>
</dbReference>
<evidence type="ECO:0000313" key="16">
    <source>
        <dbReference type="Proteomes" id="UP001188597"/>
    </source>
</evidence>
<accession>A0AA88VGR5</accession>
<protein>
    <recommendedName>
        <fullName evidence="17">Cytochrome P450 89A2</fullName>
    </recommendedName>
</protein>
<evidence type="ECO:0000256" key="12">
    <source>
        <dbReference type="PIRSR" id="PIRSR602401-1"/>
    </source>
</evidence>
<dbReference type="GO" id="GO:0016020">
    <property type="term" value="C:membrane"/>
    <property type="evidence" value="ECO:0007669"/>
    <property type="project" value="UniProtKB-SubCell"/>
</dbReference>
<keyword evidence="9 12" id="KW-0408">Iron</keyword>
<keyword evidence="7 14" id="KW-1133">Transmembrane helix</keyword>
<dbReference type="Gene3D" id="1.10.630.10">
    <property type="entry name" value="Cytochrome P450"/>
    <property type="match status" value="1"/>
</dbReference>
<evidence type="ECO:0000256" key="1">
    <source>
        <dbReference type="ARBA" id="ARBA00001971"/>
    </source>
</evidence>
<evidence type="ECO:0000256" key="11">
    <source>
        <dbReference type="ARBA" id="ARBA00023136"/>
    </source>
</evidence>
<keyword evidence="4 12" id="KW-0349">Heme</keyword>
<evidence type="ECO:0000313" key="15">
    <source>
        <dbReference type="EMBL" id="KAK3008382.1"/>
    </source>
</evidence>
<feature type="binding site" description="axial binding residue" evidence="12">
    <location>
        <position position="530"/>
    </location>
    <ligand>
        <name>heme</name>
        <dbReference type="ChEBI" id="CHEBI:30413"/>
    </ligand>
    <ligandPart>
        <name>Fe</name>
        <dbReference type="ChEBI" id="CHEBI:18248"/>
    </ligandPart>
</feature>
<dbReference type="AlphaFoldDB" id="A0AA88VGR5"/>
<name>A0AA88VGR5_9ASTE</name>
<dbReference type="EMBL" id="JAVXUP010001758">
    <property type="protein sequence ID" value="KAK3008382.1"/>
    <property type="molecule type" value="Genomic_DNA"/>
</dbReference>
<evidence type="ECO:0000256" key="14">
    <source>
        <dbReference type="SAM" id="Phobius"/>
    </source>
</evidence>
<comment type="subcellular location">
    <subcellularLocation>
        <location evidence="2">Membrane</location>
        <topology evidence="2">Single-pass membrane protein</topology>
    </subcellularLocation>
</comment>
<comment type="caution">
    <text evidence="15">The sequence shown here is derived from an EMBL/GenBank/DDBJ whole genome shotgun (WGS) entry which is preliminary data.</text>
</comment>
<feature type="transmembrane region" description="Helical" evidence="14">
    <location>
        <begin position="54"/>
        <end position="73"/>
    </location>
</feature>
<keyword evidence="16" id="KW-1185">Reference proteome</keyword>
<dbReference type="Pfam" id="PF00067">
    <property type="entry name" value="p450"/>
    <property type="match status" value="1"/>
</dbReference>
<evidence type="ECO:0000256" key="13">
    <source>
        <dbReference type="RuleBase" id="RU000461"/>
    </source>
</evidence>
<dbReference type="InterPro" id="IPR036396">
    <property type="entry name" value="Cyt_P450_sf"/>
</dbReference>
<dbReference type="PRINTS" id="PR00463">
    <property type="entry name" value="EP450I"/>
</dbReference>
<keyword evidence="6 12" id="KW-0479">Metal-binding</keyword>